<reference evidence="1" key="1">
    <citation type="submission" date="2014-09" db="EMBL/GenBank/DDBJ databases">
        <authorList>
            <person name="Magalhaes I.L.F."/>
            <person name="Oliveira U."/>
            <person name="Santos F.R."/>
            <person name="Vidigal T.H.D.A."/>
            <person name="Brescovit A.D."/>
            <person name="Santos A.J."/>
        </authorList>
    </citation>
    <scope>NUCLEOTIDE SEQUENCE</scope>
    <source>
        <tissue evidence="1">Shoot tissue taken approximately 20 cm above the soil surface</tissue>
    </source>
</reference>
<evidence type="ECO:0000313" key="1">
    <source>
        <dbReference type="EMBL" id="JAD81458.1"/>
    </source>
</evidence>
<protein>
    <submittedName>
        <fullName evidence="1">Uncharacterized protein</fullName>
    </submittedName>
</protein>
<name>A0A0A9D439_ARUDO</name>
<proteinExistence type="predicted"/>
<dbReference type="AlphaFoldDB" id="A0A0A9D439"/>
<sequence length="66" mass="7535">MGQTMSGTNRSRVLTVSKSLHIYFKLYLFRYSADTYRRRIGIRHGTRCGCGSSLACPCFRDRHSGT</sequence>
<reference evidence="1" key="2">
    <citation type="journal article" date="2015" name="Data Brief">
        <title>Shoot transcriptome of the giant reed, Arundo donax.</title>
        <authorList>
            <person name="Barrero R.A."/>
            <person name="Guerrero F.D."/>
            <person name="Moolhuijzen P."/>
            <person name="Goolsby J.A."/>
            <person name="Tidwell J."/>
            <person name="Bellgard S.E."/>
            <person name="Bellgard M.I."/>
        </authorList>
    </citation>
    <scope>NUCLEOTIDE SEQUENCE</scope>
    <source>
        <tissue evidence="1">Shoot tissue taken approximately 20 cm above the soil surface</tissue>
    </source>
</reference>
<dbReference type="EMBL" id="GBRH01216437">
    <property type="protein sequence ID" value="JAD81458.1"/>
    <property type="molecule type" value="Transcribed_RNA"/>
</dbReference>
<accession>A0A0A9D439</accession>
<organism evidence="1">
    <name type="scientific">Arundo donax</name>
    <name type="common">Giant reed</name>
    <name type="synonym">Donax arundinaceus</name>
    <dbReference type="NCBI Taxonomy" id="35708"/>
    <lineage>
        <taxon>Eukaryota</taxon>
        <taxon>Viridiplantae</taxon>
        <taxon>Streptophyta</taxon>
        <taxon>Embryophyta</taxon>
        <taxon>Tracheophyta</taxon>
        <taxon>Spermatophyta</taxon>
        <taxon>Magnoliopsida</taxon>
        <taxon>Liliopsida</taxon>
        <taxon>Poales</taxon>
        <taxon>Poaceae</taxon>
        <taxon>PACMAD clade</taxon>
        <taxon>Arundinoideae</taxon>
        <taxon>Arundineae</taxon>
        <taxon>Arundo</taxon>
    </lineage>
</organism>